<organism evidence="2 3">
    <name type="scientific">Clarias magur</name>
    <name type="common">Asian catfish</name>
    <name type="synonym">Macropteronotus magur</name>
    <dbReference type="NCBI Taxonomy" id="1594786"/>
    <lineage>
        <taxon>Eukaryota</taxon>
        <taxon>Metazoa</taxon>
        <taxon>Chordata</taxon>
        <taxon>Craniata</taxon>
        <taxon>Vertebrata</taxon>
        <taxon>Euteleostomi</taxon>
        <taxon>Actinopterygii</taxon>
        <taxon>Neopterygii</taxon>
        <taxon>Teleostei</taxon>
        <taxon>Ostariophysi</taxon>
        <taxon>Siluriformes</taxon>
        <taxon>Clariidae</taxon>
        <taxon>Clarias</taxon>
    </lineage>
</organism>
<comment type="caution">
    <text evidence="2">The sequence shown here is derived from an EMBL/GenBank/DDBJ whole genome shotgun (WGS) entry which is preliminary data.</text>
</comment>
<proteinExistence type="predicted"/>
<gene>
    <name evidence="2" type="ORF">DAT39_013060</name>
</gene>
<evidence type="ECO:0000313" key="2">
    <source>
        <dbReference type="EMBL" id="KAF5897230.1"/>
    </source>
</evidence>
<accession>A0A8J4UL62</accession>
<dbReference type="Proteomes" id="UP000727407">
    <property type="component" value="Unassembled WGS sequence"/>
</dbReference>
<sequence>MEDFSRLHGPLMQSEGNRDQTRKWNVLCWRPLRDLSRSSEPLPKLKPVRDLFTNRPASFFSANGTGSQAERNAL</sequence>
<reference evidence="2" key="1">
    <citation type="submission" date="2020-07" db="EMBL/GenBank/DDBJ databases">
        <title>Clarias magur genome sequencing, assembly and annotation.</title>
        <authorList>
            <person name="Kushwaha B."/>
            <person name="Kumar R."/>
            <person name="Das P."/>
            <person name="Joshi C.G."/>
            <person name="Kumar D."/>
            <person name="Nagpure N.S."/>
            <person name="Pandey M."/>
            <person name="Agarwal S."/>
            <person name="Srivastava S."/>
            <person name="Singh M."/>
            <person name="Sahoo L."/>
            <person name="Jayasankar P."/>
            <person name="Meher P.K."/>
            <person name="Koringa P.G."/>
            <person name="Iquebal M.A."/>
            <person name="Das S.P."/>
            <person name="Bit A."/>
            <person name="Patnaik S."/>
            <person name="Patel N."/>
            <person name="Shah T.M."/>
            <person name="Hinsu A."/>
            <person name="Jena J.K."/>
        </authorList>
    </citation>
    <scope>NUCLEOTIDE SEQUENCE</scope>
    <source>
        <strain evidence="2">CIFAMagur01</strain>
        <tissue evidence="2">Testis</tissue>
    </source>
</reference>
<evidence type="ECO:0000313" key="3">
    <source>
        <dbReference type="Proteomes" id="UP000727407"/>
    </source>
</evidence>
<dbReference type="AlphaFoldDB" id="A0A8J4UL62"/>
<keyword evidence="3" id="KW-1185">Reference proteome</keyword>
<name>A0A8J4UL62_CLAMG</name>
<dbReference type="EMBL" id="QNUK01000243">
    <property type="protein sequence ID" value="KAF5897230.1"/>
    <property type="molecule type" value="Genomic_DNA"/>
</dbReference>
<feature type="region of interest" description="Disordered" evidence="1">
    <location>
        <begin position="1"/>
        <end position="20"/>
    </location>
</feature>
<protein>
    <submittedName>
        <fullName evidence="2">Uncharacterized protein</fullName>
    </submittedName>
</protein>
<evidence type="ECO:0000256" key="1">
    <source>
        <dbReference type="SAM" id="MobiDB-lite"/>
    </source>
</evidence>